<proteinExistence type="predicted"/>
<reference evidence="1" key="1">
    <citation type="submission" date="2025-08" db="UniProtKB">
        <authorList>
            <consortium name="Ensembl"/>
        </authorList>
    </citation>
    <scope>IDENTIFICATION</scope>
</reference>
<reference evidence="1" key="2">
    <citation type="submission" date="2025-09" db="UniProtKB">
        <authorList>
            <consortium name="Ensembl"/>
        </authorList>
    </citation>
    <scope>IDENTIFICATION</scope>
</reference>
<sequence>TLEGCTRVLFSTLQNIGATCHKMLDKFIDYVHLKMLFCSYFAHCYT</sequence>
<evidence type="ECO:0000313" key="1">
    <source>
        <dbReference type="Ensembl" id="ENSFTIP00000009610.1"/>
    </source>
</evidence>
<keyword evidence="2" id="KW-1185">Reference proteome</keyword>
<accession>A0A8C4U8V5</accession>
<protein>
    <submittedName>
        <fullName evidence="1">Uncharacterized protein</fullName>
    </submittedName>
</protein>
<organism evidence="1 2">
    <name type="scientific">Falco tinnunculus</name>
    <name type="common">Common kestrel</name>
    <dbReference type="NCBI Taxonomy" id="100819"/>
    <lineage>
        <taxon>Eukaryota</taxon>
        <taxon>Metazoa</taxon>
        <taxon>Chordata</taxon>
        <taxon>Craniata</taxon>
        <taxon>Vertebrata</taxon>
        <taxon>Euteleostomi</taxon>
        <taxon>Archelosauria</taxon>
        <taxon>Archosauria</taxon>
        <taxon>Dinosauria</taxon>
        <taxon>Saurischia</taxon>
        <taxon>Theropoda</taxon>
        <taxon>Coelurosauria</taxon>
        <taxon>Aves</taxon>
        <taxon>Neognathae</taxon>
        <taxon>Neoaves</taxon>
        <taxon>Telluraves</taxon>
        <taxon>Australaves</taxon>
        <taxon>Falconiformes</taxon>
        <taxon>Falconidae</taxon>
        <taxon>Falco</taxon>
    </lineage>
</organism>
<dbReference type="Proteomes" id="UP000694562">
    <property type="component" value="Unplaced"/>
</dbReference>
<evidence type="ECO:0000313" key="2">
    <source>
        <dbReference type="Proteomes" id="UP000694562"/>
    </source>
</evidence>
<dbReference type="AlphaFoldDB" id="A0A8C4U8V5"/>
<dbReference type="Ensembl" id="ENSFTIT00000010042.1">
    <property type="protein sequence ID" value="ENSFTIP00000009610.1"/>
    <property type="gene ID" value="ENSFTIG00000006500.1"/>
</dbReference>
<name>A0A8C4U8V5_FALTI</name>